<dbReference type="GO" id="GO:0016020">
    <property type="term" value="C:membrane"/>
    <property type="evidence" value="ECO:0007669"/>
    <property type="project" value="TreeGrafter"/>
</dbReference>
<dbReference type="InterPro" id="IPR029058">
    <property type="entry name" value="AB_hydrolase_fold"/>
</dbReference>
<dbReference type="GO" id="GO:0016787">
    <property type="term" value="F:hydrolase activity"/>
    <property type="evidence" value="ECO:0007669"/>
    <property type="project" value="UniProtKB-KW"/>
</dbReference>
<protein>
    <submittedName>
        <fullName evidence="3">Alpha/beta hydrolase</fullName>
    </submittedName>
</protein>
<keyword evidence="4" id="KW-1185">Reference proteome</keyword>
<dbReference type="PANTHER" id="PTHR43798">
    <property type="entry name" value="MONOACYLGLYCEROL LIPASE"/>
    <property type="match status" value="1"/>
</dbReference>
<evidence type="ECO:0000259" key="2">
    <source>
        <dbReference type="Pfam" id="PF00561"/>
    </source>
</evidence>
<evidence type="ECO:0000256" key="1">
    <source>
        <dbReference type="ARBA" id="ARBA00022801"/>
    </source>
</evidence>
<dbReference type="PANTHER" id="PTHR43798:SF31">
    <property type="entry name" value="AB HYDROLASE SUPERFAMILY PROTEIN YCLE"/>
    <property type="match status" value="1"/>
</dbReference>
<feature type="domain" description="AB hydrolase-1" evidence="2">
    <location>
        <begin position="40"/>
        <end position="138"/>
    </location>
</feature>
<comment type="caution">
    <text evidence="3">The sequence shown here is derived from an EMBL/GenBank/DDBJ whole genome shotgun (WGS) entry which is preliminary data.</text>
</comment>
<keyword evidence="1 3" id="KW-0378">Hydrolase</keyword>
<dbReference type="InterPro" id="IPR050266">
    <property type="entry name" value="AB_hydrolase_sf"/>
</dbReference>
<dbReference type="Gene3D" id="3.40.50.1820">
    <property type="entry name" value="alpha/beta hydrolase"/>
    <property type="match status" value="1"/>
</dbReference>
<dbReference type="SUPFAM" id="SSF53474">
    <property type="entry name" value="alpha/beta-Hydrolases"/>
    <property type="match status" value="1"/>
</dbReference>
<sequence length="292" mass="33222">MSQLGNADYFVERGTIRSGSFELGYSIEGSGKPALVIGSSIYYPRTFSAELRRELKLIFVDHRGFSKPVGEVTKSDYALDVILADVELIRQHLALSEIVVIGHSGHGYMALEYAKRYPQHVTHLVIIATGPSHSAAHAKMTEEYWREAVCPERKAKLESDLQLLYDEIAAAPEKRFITYCIRQGARSWYDPTFDATPLWSDVHVNMDMFDYIFGEVFRDIEIANGLADLDIPVLLALGRFDYLVAPYFAWEPYRASFRDLTVRVFDKSSHTPQLEESRLFDNELLHWIATSG</sequence>
<dbReference type="Proteomes" id="UP000031549">
    <property type="component" value="Unassembled WGS sequence"/>
</dbReference>
<accession>A0A846H9F1</accession>
<evidence type="ECO:0000313" key="4">
    <source>
        <dbReference type="Proteomes" id="UP000031549"/>
    </source>
</evidence>
<organism evidence="3 4">
    <name type="scientific">Hassallia byssoidea VB512170</name>
    <dbReference type="NCBI Taxonomy" id="1304833"/>
    <lineage>
        <taxon>Bacteria</taxon>
        <taxon>Bacillati</taxon>
        <taxon>Cyanobacteriota</taxon>
        <taxon>Cyanophyceae</taxon>
        <taxon>Nostocales</taxon>
        <taxon>Tolypothrichaceae</taxon>
        <taxon>Hassallia</taxon>
    </lineage>
</organism>
<gene>
    <name evidence="3" type="ORF">PI95_011100</name>
</gene>
<dbReference type="EMBL" id="JTCM02000018">
    <property type="protein sequence ID" value="NEU73091.1"/>
    <property type="molecule type" value="Genomic_DNA"/>
</dbReference>
<dbReference type="AlphaFoldDB" id="A0A846H9F1"/>
<reference evidence="3 4" key="1">
    <citation type="journal article" date="2015" name="Genome Announc.">
        <title>Draft Genome Sequence of Cyanobacterium Hassallia byssoidea Strain VB512170, Isolated from Monuments in India.</title>
        <authorList>
            <person name="Singh D."/>
            <person name="Chandrababunaidu M.M."/>
            <person name="Panda A."/>
            <person name="Sen D."/>
            <person name="Bhattacharyya S."/>
            <person name="Adhikary S.P."/>
            <person name="Tripathy S."/>
        </authorList>
    </citation>
    <scope>NUCLEOTIDE SEQUENCE [LARGE SCALE GENOMIC DNA]</scope>
    <source>
        <strain evidence="3 4">VB512170</strain>
    </source>
</reference>
<dbReference type="Pfam" id="PF00561">
    <property type="entry name" value="Abhydrolase_1"/>
    <property type="match status" value="1"/>
</dbReference>
<name>A0A846H9F1_9CYAN</name>
<dbReference type="InterPro" id="IPR000073">
    <property type="entry name" value="AB_hydrolase_1"/>
</dbReference>
<dbReference type="RefSeq" id="WP_052324639.1">
    <property type="nucleotide sequence ID" value="NZ_JTCM02000018.1"/>
</dbReference>
<evidence type="ECO:0000313" key="3">
    <source>
        <dbReference type="EMBL" id="NEU73091.1"/>
    </source>
</evidence>
<proteinExistence type="predicted"/>